<feature type="region of interest" description="Disordered" evidence="1">
    <location>
        <begin position="27"/>
        <end position="68"/>
    </location>
</feature>
<sequence>MPHSQDTYHSYRGGHSVPGEQMLETYTAPRHELGPPQRRIRAAGAPRDQMREASTIPIPGSRPQHRVHTAEVPRNQVRVVPTIPLHEPQPQRRVQLAEALRSQVREASMLPLYEPQPHRRVRPAEAPRDQMLETYSMPRSEPQPQRRVPIAEAPRNQGRDIEYVSRPALGPLHVPEAPGRPITAPAAPVALPQTQEQMSTIQARLRKRLLKERTPRHLRRFNSDKGPRIHPHENPKHARFWCSDDGLVQSHVPNPAITFEGFLKPHEHTTMDQWEYHQSKRGNAKRYWDKFVQKVTKPFRNTRQADPGQE</sequence>
<protein>
    <submittedName>
        <fullName evidence="2">Uncharacterized protein</fullName>
    </submittedName>
</protein>
<gene>
    <name evidence="2" type="ORF">BU16DRAFT_537036</name>
</gene>
<evidence type="ECO:0000313" key="2">
    <source>
        <dbReference type="EMBL" id="KAF2497372.1"/>
    </source>
</evidence>
<evidence type="ECO:0000313" key="3">
    <source>
        <dbReference type="Proteomes" id="UP000799750"/>
    </source>
</evidence>
<organism evidence="2 3">
    <name type="scientific">Lophium mytilinum</name>
    <dbReference type="NCBI Taxonomy" id="390894"/>
    <lineage>
        <taxon>Eukaryota</taxon>
        <taxon>Fungi</taxon>
        <taxon>Dikarya</taxon>
        <taxon>Ascomycota</taxon>
        <taxon>Pezizomycotina</taxon>
        <taxon>Dothideomycetes</taxon>
        <taxon>Pleosporomycetidae</taxon>
        <taxon>Mytilinidiales</taxon>
        <taxon>Mytilinidiaceae</taxon>
        <taxon>Lophium</taxon>
    </lineage>
</organism>
<dbReference type="OrthoDB" id="10449265at2759"/>
<dbReference type="AlphaFoldDB" id="A0A6A6QZ49"/>
<feature type="region of interest" description="Disordered" evidence="1">
    <location>
        <begin position="133"/>
        <end position="158"/>
    </location>
</feature>
<accession>A0A6A6QZ49</accession>
<keyword evidence="3" id="KW-1185">Reference proteome</keyword>
<evidence type="ECO:0000256" key="1">
    <source>
        <dbReference type="SAM" id="MobiDB-lite"/>
    </source>
</evidence>
<reference evidence="2" key="1">
    <citation type="journal article" date="2020" name="Stud. Mycol.">
        <title>101 Dothideomycetes genomes: a test case for predicting lifestyles and emergence of pathogens.</title>
        <authorList>
            <person name="Haridas S."/>
            <person name="Albert R."/>
            <person name="Binder M."/>
            <person name="Bloem J."/>
            <person name="Labutti K."/>
            <person name="Salamov A."/>
            <person name="Andreopoulos B."/>
            <person name="Baker S."/>
            <person name="Barry K."/>
            <person name="Bills G."/>
            <person name="Bluhm B."/>
            <person name="Cannon C."/>
            <person name="Castanera R."/>
            <person name="Culley D."/>
            <person name="Daum C."/>
            <person name="Ezra D."/>
            <person name="Gonzalez J."/>
            <person name="Henrissat B."/>
            <person name="Kuo A."/>
            <person name="Liang C."/>
            <person name="Lipzen A."/>
            <person name="Lutzoni F."/>
            <person name="Magnuson J."/>
            <person name="Mondo S."/>
            <person name="Nolan M."/>
            <person name="Ohm R."/>
            <person name="Pangilinan J."/>
            <person name="Park H.-J."/>
            <person name="Ramirez L."/>
            <person name="Alfaro M."/>
            <person name="Sun H."/>
            <person name="Tritt A."/>
            <person name="Yoshinaga Y."/>
            <person name="Zwiers L.-H."/>
            <person name="Turgeon B."/>
            <person name="Goodwin S."/>
            <person name="Spatafora J."/>
            <person name="Crous P."/>
            <person name="Grigoriev I."/>
        </authorList>
    </citation>
    <scope>NUCLEOTIDE SEQUENCE</scope>
    <source>
        <strain evidence="2">CBS 269.34</strain>
    </source>
</reference>
<name>A0A6A6QZ49_9PEZI</name>
<dbReference type="Proteomes" id="UP000799750">
    <property type="component" value="Unassembled WGS sequence"/>
</dbReference>
<dbReference type="EMBL" id="MU004186">
    <property type="protein sequence ID" value="KAF2497372.1"/>
    <property type="molecule type" value="Genomic_DNA"/>
</dbReference>
<proteinExistence type="predicted"/>